<dbReference type="EnsemblPlants" id="AVESA.00010b.r2.2DG0356520.1">
    <property type="protein sequence ID" value="AVESA.00010b.r2.2DG0356520.1.CDS"/>
    <property type="gene ID" value="AVESA.00010b.r2.2DG0356520"/>
</dbReference>
<sequence length="681" mass="73346">MMLETAAAAVAALVLLTKTLMAAVSAASPTPSIGLSGCVTSCGDVAVPFPFGIGPAANCSLPGFNLTCDDDRGGKGPPRLLLGDLQVKDIDLDYCLMTVIHSGDTRISGSGGTLFGGSLPEDGPYRLASQNELTVLSCDTAATLRSGNITMSGCFTFCEAGYGSLDHPFSTGCNGMGCCRAPIVTNHRDLEAAEGKLEVHITWLGPGLNRSSSTDLLHVLVAEEGWFDQHFGSDVIVLEPPDVARVPVPLRLEWEVVGAVPDTNDSDTTRDCIGGPRGGYRCICNHGYQGNPYIPHGCQDIDECEHPEKYMCFGQCNNKQGSFDCSCPPGTRGNPEMPGGCVNSSNLTGRCNRLCGNILVPYPFGIEGTRGPASCYMPGFNLTCDTTSHGPARLLLGNHGFFRVTGFDLHNSAVRVVHSGPIVNTTSGNGEAFYFEGEGTVDDSEPRIFERTEVPYSLSTRNELILMGCNAMATIYEDDRDETIISGCASFCPDNVTDSSGYTEGMRSCYGTGCCQARISMSTNGLLPSVVGYQQIDKNRSPMPANVLIAEEGWFDSQQNFSSKSQSVAAQDVPMLLQWEVLPLPGLPKPDAKSHPNCTQEVDAPNTCLKRHKFRCWSMSSYPMEPCMSIFTSKAQVHYHGTIGYGLQPRPPDLSPIFTQQLLYLSFIEISNPVTYFWMIL</sequence>
<protein>
    <submittedName>
        <fullName evidence="1">Uncharacterized protein</fullName>
    </submittedName>
</protein>
<evidence type="ECO:0000313" key="2">
    <source>
        <dbReference type="Proteomes" id="UP001732700"/>
    </source>
</evidence>
<evidence type="ECO:0000313" key="1">
    <source>
        <dbReference type="EnsemblPlants" id="AVESA.00010b.r2.2DG0356520.1.CDS"/>
    </source>
</evidence>
<keyword evidence="2" id="KW-1185">Reference proteome</keyword>
<proteinExistence type="predicted"/>
<reference evidence="1" key="2">
    <citation type="submission" date="2025-09" db="UniProtKB">
        <authorList>
            <consortium name="EnsemblPlants"/>
        </authorList>
    </citation>
    <scope>IDENTIFICATION</scope>
</reference>
<name>A0ACD5V042_AVESA</name>
<reference evidence="1" key="1">
    <citation type="submission" date="2021-05" db="EMBL/GenBank/DDBJ databases">
        <authorList>
            <person name="Scholz U."/>
            <person name="Mascher M."/>
            <person name="Fiebig A."/>
        </authorList>
    </citation>
    <scope>NUCLEOTIDE SEQUENCE [LARGE SCALE GENOMIC DNA]</scope>
</reference>
<organism evidence="1 2">
    <name type="scientific">Avena sativa</name>
    <name type="common">Oat</name>
    <dbReference type="NCBI Taxonomy" id="4498"/>
    <lineage>
        <taxon>Eukaryota</taxon>
        <taxon>Viridiplantae</taxon>
        <taxon>Streptophyta</taxon>
        <taxon>Embryophyta</taxon>
        <taxon>Tracheophyta</taxon>
        <taxon>Spermatophyta</taxon>
        <taxon>Magnoliopsida</taxon>
        <taxon>Liliopsida</taxon>
        <taxon>Poales</taxon>
        <taxon>Poaceae</taxon>
        <taxon>BOP clade</taxon>
        <taxon>Pooideae</taxon>
        <taxon>Poodae</taxon>
        <taxon>Poeae</taxon>
        <taxon>Poeae Chloroplast Group 1 (Aveneae type)</taxon>
        <taxon>Aveninae</taxon>
        <taxon>Avena</taxon>
    </lineage>
</organism>
<dbReference type="Proteomes" id="UP001732700">
    <property type="component" value="Chromosome 2D"/>
</dbReference>
<accession>A0ACD5V042</accession>